<feature type="domain" description="Ionotropic glutamate receptor C-terminal" evidence="11">
    <location>
        <begin position="353"/>
        <end position="630"/>
    </location>
</feature>
<feature type="transmembrane region" description="Helical" evidence="9">
    <location>
        <begin position="393"/>
        <end position="412"/>
    </location>
</feature>
<name>A0A2I4PGY8_ADELI</name>
<dbReference type="AlphaFoldDB" id="A0A2I4PGY8"/>
<keyword evidence="7 12" id="KW-0675">Receptor</keyword>
<evidence type="ECO:0000256" key="7">
    <source>
        <dbReference type="ARBA" id="ARBA00023170"/>
    </source>
</evidence>
<evidence type="ECO:0000256" key="8">
    <source>
        <dbReference type="ARBA" id="ARBA00023180"/>
    </source>
</evidence>
<keyword evidence="6 9" id="KW-0472">Membrane</keyword>
<dbReference type="InterPro" id="IPR001320">
    <property type="entry name" value="Iontro_rcpt_C"/>
</dbReference>
<sequence>MNNPLNLCTDGLIISMWLFVIGSSTTSQANVLFDNKHTILLGSLEKSVITQYFHKDKCIVLIVEDDTWTTNKELEHYYSLLSLILVSSIDICRDPYLVESIVSAIDSGCYSYILRVAEPKCVLKSWGESQLSYNVHTFQRVSPKMFATISNHQKDGSKIVDEFYSLPEAELSSNIVVAVFGNESLEWPVTIYTNNFYEPMSSADREPKVFLDRWNELNGFELQADLYADKILDLQGKELKVAVVDLLPYAELRRFIGQEAQILKHFCAHRNCTIKGITDEWFWGEIFENGSGNGLLGMVFDGRADFGIAGVYGWASVFRHTEFSASYLHSGVTLLVPKPVKVGGWLIPIFPFSSEMWLAYILSVIVAGISMHIITMATIKYTRFAEVVLKRGMFLTAVDTAFRALGLSVLQQPSTPLVPHTPIRHLFTAFEILYLVFCTVYAAELASYLTAPQYSKPIDSLEDLADSGMIWLGEHYGWVYSLLDVDTPSILKIVDHFKVVTFEEMDKLAGTGMYGLIVEQLAGGHFSERQYLSEKIIAQSHIMAEYLYDSPVITIMRKCSPYREHYNELIGRLLENGLLLFWEAEAARVYMSSWLQTALKSAIKVNMEDEARALTLSDCLGMFLLLAFGLFTSSVVFIVELWIIRQKNNTKD</sequence>
<dbReference type="Gene3D" id="1.10.287.70">
    <property type="match status" value="1"/>
</dbReference>
<evidence type="ECO:0000256" key="4">
    <source>
        <dbReference type="ARBA" id="ARBA00022692"/>
    </source>
</evidence>
<evidence type="ECO:0000256" key="2">
    <source>
        <dbReference type="ARBA" id="ARBA00008685"/>
    </source>
</evidence>
<accession>A0A2I4PGY8</accession>
<evidence type="ECO:0000313" key="12">
    <source>
        <dbReference type="EMBL" id="APZ81414.1"/>
    </source>
</evidence>
<dbReference type="GO" id="GO:0050906">
    <property type="term" value="P:detection of stimulus involved in sensory perception"/>
    <property type="evidence" value="ECO:0007669"/>
    <property type="project" value="UniProtKB-ARBA"/>
</dbReference>
<feature type="transmembrane region" description="Helical" evidence="9">
    <location>
        <begin position="622"/>
        <end position="644"/>
    </location>
</feature>
<dbReference type="Gene3D" id="3.40.190.10">
    <property type="entry name" value="Periplasmic binding protein-like II"/>
    <property type="match status" value="1"/>
</dbReference>
<evidence type="ECO:0000256" key="10">
    <source>
        <dbReference type="SAM" id="SignalP"/>
    </source>
</evidence>
<evidence type="ECO:0000256" key="5">
    <source>
        <dbReference type="ARBA" id="ARBA00022989"/>
    </source>
</evidence>
<comment type="similarity">
    <text evidence="2">Belongs to the glutamate-gated ion channel (TC 1.A.10.1) family.</text>
</comment>
<dbReference type="PANTHER" id="PTHR42643:SF40">
    <property type="entry name" value="IONOTROPIC RECEPTOR 41A-RELATED"/>
    <property type="match status" value="1"/>
</dbReference>
<keyword evidence="10" id="KW-0732">Signal</keyword>
<proteinExistence type="evidence at transcript level"/>
<reference evidence="12" key="1">
    <citation type="submission" date="2016-01" db="EMBL/GenBank/DDBJ databases">
        <title>Candidate chemosensory genes identified in Adelphocoris lineolatus (Goeze) (Hemiptera: Miridae) by antennal transcriptome analysis.</title>
        <authorList>
            <person name="Xiao Y."/>
        </authorList>
    </citation>
    <scope>NUCLEOTIDE SEQUENCE</scope>
</reference>
<dbReference type="GO" id="GO:0005886">
    <property type="term" value="C:plasma membrane"/>
    <property type="evidence" value="ECO:0007669"/>
    <property type="project" value="UniProtKB-SubCell"/>
</dbReference>
<evidence type="ECO:0000256" key="1">
    <source>
        <dbReference type="ARBA" id="ARBA00004651"/>
    </source>
</evidence>
<organism evidence="12">
    <name type="scientific">Adelphocoris lineolatus</name>
    <name type="common">Alfalfa plant bug</name>
    <dbReference type="NCBI Taxonomy" id="236346"/>
    <lineage>
        <taxon>Eukaryota</taxon>
        <taxon>Metazoa</taxon>
        <taxon>Ecdysozoa</taxon>
        <taxon>Arthropoda</taxon>
        <taxon>Hexapoda</taxon>
        <taxon>Insecta</taxon>
        <taxon>Pterygota</taxon>
        <taxon>Neoptera</taxon>
        <taxon>Paraneoptera</taxon>
        <taxon>Hemiptera</taxon>
        <taxon>Heteroptera</taxon>
        <taxon>Panheteroptera</taxon>
        <taxon>Cimicomorpha</taxon>
        <taxon>Miridae</taxon>
        <taxon>Mirini</taxon>
        <taxon>Adelphocoris</taxon>
    </lineage>
</organism>
<evidence type="ECO:0000256" key="3">
    <source>
        <dbReference type="ARBA" id="ARBA00022475"/>
    </source>
</evidence>
<dbReference type="Pfam" id="PF00060">
    <property type="entry name" value="Lig_chan"/>
    <property type="match status" value="1"/>
</dbReference>
<evidence type="ECO:0000256" key="9">
    <source>
        <dbReference type="SAM" id="Phobius"/>
    </source>
</evidence>
<feature type="transmembrane region" description="Helical" evidence="9">
    <location>
        <begin position="357"/>
        <end position="381"/>
    </location>
</feature>
<dbReference type="GO" id="GO:0015276">
    <property type="term" value="F:ligand-gated monoatomic ion channel activity"/>
    <property type="evidence" value="ECO:0007669"/>
    <property type="project" value="InterPro"/>
</dbReference>
<feature type="chain" id="PRO_5014399683" evidence="10">
    <location>
        <begin position="23"/>
        <end position="652"/>
    </location>
</feature>
<dbReference type="SUPFAM" id="SSF53850">
    <property type="entry name" value="Periplasmic binding protein-like II"/>
    <property type="match status" value="1"/>
</dbReference>
<dbReference type="EMBL" id="KU523592">
    <property type="protein sequence ID" value="APZ81414.1"/>
    <property type="molecule type" value="mRNA"/>
</dbReference>
<evidence type="ECO:0000259" key="11">
    <source>
        <dbReference type="Pfam" id="PF00060"/>
    </source>
</evidence>
<comment type="subcellular location">
    <subcellularLocation>
        <location evidence="1">Cell membrane</location>
        <topology evidence="1">Multi-pass membrane protein</topology>
    </subcellularLocation>
</comment>
<evidence type="ECO:0000256" key="6">
    <source>
        <dbReference type="ARBA" id="ARBA00023136"/>
    </source>
</evidence>
<feature type="transmembrane region" description="Helical" evidence="9">
    <location>
        <begin position="432"/>
        <end position="451"/>
    </location>
</feature>
<keyword evidence="5 9" id="KW-1133">Transmembrane helix</keyword>
<keyword evidence="4 9" id="KW-0812">Transmembrane</keyword>
<keyword evidence="3" id="KW-1003">Cell membrane</keyword>
<dbReference type="InterPro" id="IPR052192">
    <property type="entry name" value="Insect_Ionotropic_Sensory_Rcpt"/>
</dbReference>
<keyword evidence="8" id="KW-0325">Glycoprotein</keyword>
<dbReference type="PANTHER" id="PTHR42643">
    <property type="entry name" value="IONOTROPIC RECEPTOR 20A-RELATED"/>
    <property type="match status" value="1"/>
</dbReference>
<protein>
    <submittedName>
        <fullName evidence="12">Ionotropic receptor 41a.3</fullName>
    </submittedName>
</protein>
<feature type="signal peptide" evidence="10">
    <location>
        <begin position="1"/>
        <end position="22"/>
    </location>
</feature>